<gene>
    <name evidence="2" type="ORF">IAC32_06205</name>
</gene>
<keyword evidence="1" id="KW-0472">Membrane</keyword>
<proteinExistence type="predicted"/>
<sequence length="163" mass="18505">MDYSTLYLFIAFVCLGLVIALLNFLTKKKNRKRIQEDTPDIPASDNSTVQAQALTDNPKQQGYVRPEGCCGMHEVCEKDSLLSESPEIIYFADEELDAYKGREAFDYKSEEIAEFEDVLLTLKESEVSEWLKSLQLRGIVPPQSIMDEALMIVSERRANSVND</sequence>
<name>A0A9D9EIW1_9BACT</name>
<evidence type="ECO:0000313" key="2">
    <source>
        <dbReference type="EMBL" id="MBO8447320.1"/>
    </source>
</evidence>
<feature type="transmembrane region" description="Helical" evidence="1">
    <location>
        <begin position="6"/>
        <end position="25"/>
    </location>
</feature>
<reference evidence="2" key="2">
    <citation type="journal article" date="2021" name="PeerJ">
        <title>Extensive microbial diversity within the chicken gut microbiome revealed by metagenomics and culture.</title>
        <authorList>
            <person name="Gilroy R."/>
            <person name="Ravi A."/>
            <person name="Getino M."/>
            <person name="Pursley I."/>
            <person name="Horton D.L."/>
            <person name="Alikhan N.F."/>
            <person name="Baker D."/>
            <person name="Gharbi K."/>
            <person name="Hall N."/>
            <person name="Watson M."/>
            <person name="Adriaenssens E.M."/>
            <person name="Foster-Nyarko E."/>
            <person name="Jarju S."/>
            <person name="Secka A."/>
            <person name="Antonio M."/>
            <person name="Oren A."/>
            <person name="Chaudhuri R.R."/>
            <person name="La Ragione R."/>
            <person name="Hildebrand F."/>
            <person name="Pallen M.J."/>
        </authorList>
    </citation>
    <scope>NUCLEOTIDE SEQUENCE</scope>
    <source>
        <strain evidence="2">D3-1215</strain>
    </source>
</reference>
<evidence type="ECO:0000256" key="1">
    <source>
        <dbReference type="SAM" id="Phobius"/>
    </source>
</evidence>
<reference evidence="2" key="1">
    <citation type="submission" date="2020-10" db="EMBL/GenBank/DDBJ databases">
        <authorList>
            <person name="Gilroy R."/>
        </authorList>
    </citation>
    <scope>NUCLEOTIDE SEQUENCE</scope>
    <source>
        <strain evidence="2">D3-1215</strain>
    </source>
</reference>
<protein>
    <submittedName>
        <fullName evidence="2">Phospholipase</fullName>
    </submittedName>
</protein>
<accession>A0A9D9EIW1</accession>
<keyword evidence="1" id="KW-0812">Transmembrane</keyword>
<dbReference type="AlphaFoldDB" id="A0A9D9EIW1"/>
<evidence type="ECO:0000313" key="3">
    <source>
        <dbReference type="Proteomes" id="UP000823637"/>
    </source>
</evidence>
<dbReference type="EMBL" id="JADIMR010000091">
    <property type="protein sequence ID" value="MBO8447320.1"/>
    <property type="molecule type" value="Genomic_DNA"/>
</dbReference>
<dbReference type="Proteomes" id="UP000823637">
    <property type="component" value="Unassembled WGS sequence"/>
</dbReference>
<comment type="caution">
    <text evidence="2">The sequence shown here is derived from an EMBL/GenBank/DDBJ whole genome shotgun (WGS) entry which is preliminary data.</text>
</comment>
<organism evidence="2 3">
    <name type="scientific">Candidatus Enterocola intestinipullorum</name>
    <dbReference type="NCBI Taxonomy" id="2840783"/>
    <lineage>
        <taxon>Bacteria</taxon>
        <taxon>Pseudomonadati</taxon>
        <taxon>Bacteroidota</taxon>
        <taxon>Bacteroidia</taxon>
        <taxon>Bacteroidales</taxon>
        <taxon>Candidatus Enterocola</taxon>
    </lineage>
</organism>
<keyword evidence="1" id="KW-1133">Transmembrane helix</keyword>